<dbReference type="SUPFAM" id="SSF56349">
    <property type="entry name" value="DNA breaking-rejoining enzymes"/>
    <property type="match status" value="1"/>
</dbReference>
<dbReference type="InterPro" id="IPR010998">
    <property type="entry name" value="Integrase_recombinase_N"/>
</dbReference>
<dbReference type="NCBIfam" id="TIGR02224">
    <property type="entry name" value="recomb_XerC"/>
    <property type="match status" value="1"/>
</dbReference>
<protein>
    <recommendedName>
        <fullName evidence="10 11">Tyrosine recombinase XerC</fullName>
    </recommendedName>
</protein>
<gene>
    <name evidence="10 14" type="primary">xerC</name>
    <name evidence="14" type="ORF">NFX39_00330</name>
</gene>
<keyword evidence="3 10" id="KW-0963">Cytoplasm</keyword>
<comment type="function">
    <text evidence="10">Site-specific tyrosine recombinase, which acts by catalyzing the cutting and rejoining of the recombining DNA molecules. The XerC-XerD complex is essential to convert dimers of the bacterial chromosome into monomers to permit their segregation at cell division. It also contributes to the segregational stability of plasmids.</text>
</comment>
<dbReference type="Pfam" id="PF02899">
    <property type="entry name" value="Phage_int_SAM_1"/>
    <property type="match status" value="1"/>
</dbReference>
<dbReference type="EMBL" id="JAMWYK010000001">
    <property type="protein sequence ID" value="MCO0831542.1"/>
    <property type="molecule type" value="Genomic_DNA"/>
</dbReference>
<sequence length="304" mass="34403">MNKEVAQYQSYLLAERGYSRLTIEAYMKDIEGFEAYLSENGGFTTFQVVKPLDVRVFLASLYDATLARTTIARKVSSLKNFYAYLVKEGQALDNPFEGVALRKHQAHLPEFLYENELQELFKVAYDQKDHPLFKRDAALLEFLFATGCRVSEIAGLAVSNIDLSNQLVLVHGKGNKDRYVPFGSYAKKALVNYLENDRPELLAKNKEVDKPDELFLNSNGGALTSAGITYILNQLMNKTSLTAKIHPHMLRHTFATTLLNNGADMRTVQELLGHANLSTTQIYTHVSKKMLQSSYNNFFPRAKR</sequence>
<evidence type="ECO:0000313" key="14">
    <source>
        <dbReference type="EMBL" id="MCO0831542.1"/>
    </source>
</evidence>
<keyword evidence="9 10" id="KW-0131">Cell cycle</keyword>
<evidence type="ECO:0000256" key="6">
    <source>
        <dbReference type="ARBA" id="ARBA00022908"/>
    </source>
</evidence>
<evidence type="ECO:0000256" key="10">
    <source>
        <dbReference type="HAMAP-Rule" id="MF_01808"/>
    </source>
</evidence>
<feature type="active site" evidence="10">
    <location>
        <position position="248"/>
    </location>
</feature>
<comment type="caution">
    <text evidence="14">The sequence shown here is derived from an EMBL/GenBank/DDBJ whole genome shotgun (WGS) entry which is preliminary data.</text>
</comment>
<evidence type="ECO:0000256" key="9">
    <source>
        <dbReference type="ARBA" id="ARBA00023306"/>
    </source>
</evidence>
<evidence type="ECO:0000256" key="1">
    <source>
        <dbReference type="ARBA" id="ARBA00004496"/>
    </source>
</evidence>
<evidence type="ECO:0000256" key="7">
    <source>
        <dbReference type="ARBA" id="ARBA00023125"/>
    </source>
</evidence>
<dbReference type="PANTHER" id="PTHR30349">
    <property type="entry name" value="PHAGE INTEGRASE-RELATED"/>
    <property type="match status" value="1"/>
</dbReference>
<dbReference type="Gene3D" id="1.10.443.10">
    <property type="entry name" value="Intergrase catalytic core"/>
    <property type="match status" value="1"/>
</dbReference>
<dbReference type="InterPro" id="IPR011010">
    <property type="entry name" value="DNA_brk_join_enz"/>
</dbReference>
<evidence type="ECO:0000259" key="12">
    <source>
        <dbReference type="PROSITE" id="PS51898"/>
    </source>
</evidence>
<dbReference type="RefSeq" id="WP_252441950.1">
    <property type="nucleotide sequence ID" value="NZ_JAMWYK010000001.1"/>
</dbReference>
<dbReference type="CDD" id="cd00798">
    <property type="entry name" value="INT_XerDC_C"/>
    <property type="match status" value="1"/>
</dbReference>
<evidence type="ECO:0000256" key="8">
    <source>
        <dbReference type="ARBA" id="ARBA00023172"/>
    </source>
</evidence>
<keyword evidence="15" id="KW-1185">Reference proteome</keyword>
<evidence type="ECO:0000259" key="13">
    <source>
        <dbReference type="PROSITE" id="PS51900"/>
    </source>
</evidence>
<proteinExistence type="inferred from homology"/>
<evidence type="ECO:0000256" key="2">
    <source>
        <dbReference type="ARBA" id="ARBA00006657"/>
    </source>
</evidence>
<feature type="active site" evidence="10">
    <location>
        <position position="149"/>
    </location>
</feature>
<feature type="active site" evidence="10">
    <location>
        <position position="251"/>
    </location>
</feature>
<keyword evidence="8 10" id="KW-0233">DNA recombination</keyword>
<dbReference type="InterPro" id="IPR044068">
    <property type="entry name" value="CB"/>
</dbReference>
<evidence type="ECO:0000256" key="11">
    <source>
        <dbReference type="NCBIfam" id="TIGR02224"/>
    </source>
</evidence>
<dbReference type="InterPro" id="IPR013762">
    <property type="entry name" value="Integrase-like_cat_sf"/>
</dbReference>
<dbReference type="Gene3D" id="1.10.150.130">
    <property type="match status" value="1"/>
</dbReference>
<keyword evidence="4 10" id="KW-0132">Cell division</keyword>
<name>A0ABT0ZNL4_9LACO</name>
<dbReference type="PROSITE" id="PS51900">
    <property type="entry name" value="CB"/>
    <property type="match status" value="1"/>
</dbReference>
<comment type="similarity">
    <text evidence="2 10">Belongs to the 'phage' integrase family. XerC subfamily.</text>
</comment>
<dbReference type="PROSITE" id="PS51898">
    <property type="entry name" value="TYR_RECOMBINASE"/>
    <property type="match status" value="1"/>
</dbReference>
<evidence type="ECO:0000256" key="5">
    <source>
        <dbReference type="ARBA" id="ARBA00022829"/>
    </source>
</evidence>
<comment type="subcellular location">
    <subcellularLocation>
        <location evidence="1 10">Cytoplasm</location>
    </subcellularLocation>
</comment>
<evidence type="ECO:0000313" key="15">
    <source>
        <dbReference type="Proteomes" id="UP001523234"/>
    </source>
</evidence>
<keyword evidence="6 10" id="KW-0229">DNA integration</keyword>
<reference evidence="14 15" key="1">
    <citation type="submission" date="2022-06" db="EMBL/GenBank/DDBJ databases">
        <title>Fructobacillus taiwanensis sp. nov., isolated from the honeybee.</title>
        <authorList>
            <person name="Chen Y.-S."/>
            <person name="Wang L.-T."/>
            <person name="Lee Y.-S."/>
            <person name="Chang Y.-C."/>
            <person name="Wu H.-C."/>
            <person name="Liao C.-Y."/>
            <person name="Chen W.-H."/>
            <person name="Deng J.-N."/>
            <person name="Wang Y.-H."/>
        </authorList>
    </citation>
    <scope>NUCLEOTIDE SEQUENCE [LARGE SCALE GENOMIC DNA]</scope>
    <source>
        <strain evidence="14 15">W13</strain>
    </source>
</reference>
<dbReference type="Pfam" id="PF00589">
    <property type="entry name" value="Phage_integrase"/>
    <property type="match status" value="1"/>
</dbReference>
<feature type="active site" description="O-(3'-phospho-DNA)-tyrosine intermediate" evidence="10">
    <location>
        <position position="283"/>
    </location>
</feature>
<accession>A0ABT0ZNL4</accession>
<dbReference type="InterPro" id="IPR004107">
    <property type="entry name" value="Integrase_SAM-like_N"/>
</dbReference>
<dbReference type="InterPro" id="IPR050090">
    <property type="entry name" value="Tyrosine_recombinase_XerCD"/>
</dbReference>
<comment type="subunit">
    <text evidence="10">Forms a cyclic heterotetrameric complex composed of two molecules of XerC and two molecules of XerD.</text>
</comment>
<evidence type="ECO:0000256" key="3">
    <source>
        <dbReference type="ARBA" id="ARBA00022490"/>
    </source>
</evidence>
<dbReference type="InterPro" id="IPR002104">
    <property type="entry name" value="Integrase_catalytic"/>
</dbReference>
<keyword evidence="7 10" id="KW-0238">DNA-binding</keyword>
<feature type="active site" evidence="10">
    <location>
        <position position="274"/>
    </location>
</feature>
<evidence type="ECO:0000256" key="4">
    <source>
        <dbReference type="ARBA" id="ARBA00022618"/>
    </source>
</evidence>
<feature type="domain" description="Tyr recombinase" evidence="12">
    <location>
        <begin position="107"/>
        <end position="296"/>
    </location>
</feature>
<dbReference type="NCBIfam" id="NF001399">
    <property type="entry name" value="PRK00283.1"/>
    <property type="match status" value="1"/>
</dbReference>
<organism evidence="14 15">
    <name type="scientific">Fructobacillus apis</name>
    <dbReference type="NCBI Taxonomy" id="2935017"/>
    <lineage>
        <taxon>Bacteria</taxon>
        <taxon>Bacillati</taxon>
        <taxon>Bacillota</taxon>
        <taxon>Bacilli</taxon>
        <taxon>Lactobacillales</taxon>
        <taxon>Lactobacillaceae</taxon>
        <taxon>Fructobacillus</taxon>
    </lineage>
</organism>
<dbReference type="InterPro" id="IPR023009">
    <property type="entry name" value="Tyrosine_recombinase_XerC/XerD"/>
</dbReference>
<dbReference type="HAMAP" id="MF_01808">
    <property type="entry name" value="Recomb_XerC_XerD"/>
    <property type="match status" value="1"/>
</dbReference>
<keyword evidence="5 10" id="KW-0159">Chromosome partition</keyword>
<dbReference type="Proteomes" id="UP001523234">
    <property type="component" value="Unassembled WGS sequence"/>
</dbReference>
<dbReference type="InterPro" id="IPR011931">
    <property type="entry name" value="Recomb_XerC"/>
</dbReference>
<dbReference type="PANTHER" id="PTHR30349:SF77">
    <property type="entry name" value="TYROSINE RECOMBINASE XERC"/>
    <property type="match status" value="1"/>
</dbReference>
<feature type="active site" evidence="10">
    <location>
        <position position="173"/>
    </location>
</feature>
<feature type="domain" description="Core-binding (CB)" evidence="13">
    <location>
        <begin position="1"/>
        <end position="86"/>
    </location>
</feature>